<feature type="domain" description="DUF6535" evidence="2">
    <location>
        <begin position="60"/>
        <end position="113"/>
    </location>
</feature>
<dbReference type="AlphaFoldDB" id="A0AAD6ZL06"/>
<accession>A0AAD6ZL06</accession>
<organism evidence="3 4">
    <name type="scientific">Mycena albidolilacea</name>
    <dbReference type="NCBI Taxonomy" id="1033008"/>
    <lineage>
        <taxon>Eukaryota</taxon>
        <taxon>Fungi</taxon>
        <taxon>Dikarya</taxon>
        <taxon>Basidiomycota</taxon>
        <taxon>Agaricomycotina</taxon>
        <taxon>Agaricomycetes</taxon>
        <taxon>Agaricomycetidae</taxon>
        <taxon>Agaricales</taxon>
        <taxon>Marasmiineae</taxon>
        <taxon>Mycenaceae</taxon>
        <taxon>Mycena</taxon>
    </lineage>
</organism>
<proteinExistence type="predicted"/>
<feature type="domain" description="DUF6535" evidence="2">
    <location>
        <begin position="116"/>
        <end position="203"/>
    </location>
</feature>
<keyword evidence="1" id="KW-0472">Membrane</keyword>
<protein>
    <recommendedName>
        <fullName evidence="2">DUF6535 domain-containing protein</fullName>
    </recommendedName>
</protein>
<name>A0AAD6ZL06_9AGAR</name>
<keyword evidence="4" id="KW-1185">Reference proteome</keyword>
<reference evidence="3" key="1">
    <citation type="submission" date="2023-03" db="EMBL/GenBank/DDBJ databases">
        <title>Massive genome expansion in bonnet fungi (Mycena s.s.) driven by repeated elements and novel gene families across ecological guilds.</title>
        <authorList>
            <consortium name="Lawrence Berkeley National Laboratory"/>
            <person name="Harder C.B."/>
            <person name="Miyauchi S."/>
            <person name="Viragh M."/>
            <person name="Kuo A."/>
            <person name="Thoen E."/>
            <person name="Andreopoulos B."/>
            <person name="Lu D."/>
            <person name="Skrede I."/>
            <person name="Drula E."/>
            <person name="Henrissat B."/>
            <person name="Morin E."/>
            <person name="Kohler A."/>
            <person name="Barry K."/>
            <person name="LaButti K."/>
            <person name="Morin E."/>
            <person name="Salamov A."/>
            <person name="Lipzen A."/>
            <person name="Mereny Z."/>
            <person name="Hegedus B."/>
            <person name="Baldrian P."/>
            <person name="Stursova M."/>
            <person name="Weitz H."/>
            <person name="Taylor A."/>
            <person name="Grigoriev I.V."/>
            <person name="Nagy L.G."/>
            <person name="Martin F."/>
            <person name="Kauserud H."/>
        </authorList>
    </citation>
    <scope>NUCLEOTIDE SEQUENCE</scope>
    <source>
        <strain evidence="3">CBHHK002</strain>
    </source>
</reference>
<evidence type="ECO:0000256" key="1">
    <source>
        <dbReference type="SAM" id="Phobius"/>
    </source>
</evidence>
<gene>
    <name evidence="3" type="ORF">DFH08DRAFT_884662</name>
</gene>
<keyword evidence="1" id="KW-1133">Transmembrane helix</keyword>
<feature type="transmembrane region" description="Helical" evidence="1">
    <location>
        <begin position="115"/>
        <end position="139"/>
    </location>
</feature>
<keyword evidence="1" id="KW-0812">Transmembrane</keyword>
<dbReference type="EMBL" id="JARIHO010000041">
    <property type="protein sequence ID" value="KAJ7327508.1"/>
    <property type="molecule type" value="Genomic_DNA"/>
</dbReference>
<dbReference type="Pfam" id="PF20153">
    <property type="entry name" value="DUF6535"/>
    <property type="match status" value="2"/>
</dbReference>
<evidence type="ECO:0000313" key="3">
    <source>
        <dbReference type="EMBL" id="KAJ7327508.1"/>
    </source>
</evidence>
<feature type="transmembrane region" description="Helical" evidence="1">
    <location>
        <begin position="177"/>
        <end position="201"/>
    </location>
</feature>
<feature type="transmembrane region" description="Helical" evidence="1">
    <location>
        <begin position="85"/>
        <end position="103"/>
    </location>
</feature>
<evidence type="ECO:0000259" key="2">
    <source>
        <dbReference type="Pfam" id="PF20153"/>
    </source>
</evidence>
<feature type="transmembrane region" description="Helical" evidence="1">
    <location>
        <begin position="450"/>
        <end position="473"/>
    </location>
</feature>
<feature type="transmembrane region" description="Helical" evidence="1">
    <location>
        <begin position="208"/>
        <end position="226"/>
    </location>
</feature>
<dbReference type="Proteomes" id="UP001218218">
    <property type="component" value="Unassembled WGS sequence"/>
</dbReference>
<evidence type="ECO:0000313" key="4">
    <source>
        <dbReference type="Proteomes" id="UP001218218"/>
    </source>
</evidence>
<sequence length="940" mass="107445">MASTEDSDLQPMSDNERLINTLKACFTDFLREQKEQSNRLMQELKPKALPATLDKKTAFWNAYKTLADEYDKELLQRYSTDLDTSLIFAGLFSAVDSAFIIQIQPEIRPHDARFIVILAQCLLYISLFSTLLASLLAVLGKQWLMYYSAAGEKGSIKTRGLERQRKLDGLRKWRFEAAIQMFPLLLQFALLLLWTALSVYLWTIHSSVASIILILTCCGLIAYALLLRSAVVDRDSPFQTPLTSIVIHWTSTKLWIKSQKVTQQIKKLLHGSCVWMSSIILPHIYHPWELPCFSRQNTRNPSPKEPIPLLDVALFKPSPEVSAVSWVLETSTDPITVLWAAEMVIDLQWPSTMDVQSQMNRLRESFLGCFNHDYCHGGVVLHDIVDGMHHRAVQLGCAYHWLNCVAPSSSLEIMVFPTTFYKLNSELQHIIQLMNPDTILIFKHSENMKWLLHVLPLYSCDLVNITGLPYFLLQMRSNTRKLDASEFSDYLFCVYAFLSDCCISFSDLVCTDKSPFQKQLLKQLFTMIISKLKSNGLSIEITVQIIKTTHQLASNSQDNKIWTLHVHDRQLLVYQFCNSLQQINGWVQVALAIGQFIDDWKVDSDSQAMDATWIHQALQHDIIPAEWDLETQAGVSALLNVLYYCKTAPHKDNIHVILQALSIGGRSSRSAGLILLQNDAINWSDPELAPLLAPMWGLFFQMFTQDHYEMLRQDHLEGQKKAYISVAHRLSEISHWRPYLHREICSFITIFFHMQWWWWEIDKYNSLLANITSPSIKYSFSAANGEALGQTYAVLSDVWETYNFSEPEKTVCWLRCSTSAVLHCGYPTERSFGNVPITVEFKEASIRLHNSFLKAAVAARQKVGSPISHDNGCLSQMRVTVMENIAKILEDLANKMPQPTDPEKDVMYWDELQVQFEEEIKTVEGLLGNHNLCGEMDNAA</sequence>
<dbReference type="InterPro" id="IPR045338">
    <property type="entry name" value="DUF6535"/>
</dbReference>
<comment type="caution">
    <text evidence="3">The sequence shown here is derived from an EMBL/GenBank/DDBJ whole genome shotgun (WGS) entry which is preliminary data.</text>
</comment>